<sequence length="78" mass="9417">MREVLEGKIGQEFRRVPVRRVPVQRSAPVYGRSSTYKREDPYYRDYTKEDEIEDLKAYFEELEKRLESVEEKLGELTE</sequence>
<evidence type="ECO:0000313" key="1">
    <source>
        <dbReference type="EMBL" id="OKY78737.1"/>
    </source>
</evidence>
<keyword evidence="2" id="KW-1185">Reference proteome</keyword>
<dbReference type="AlphaFoldDB" id="A0A1Q6DWL1"/>
<reference evidence="1" key="1">
    <citation type="submission" date="2016-12" db="EMBL/GenBank/DDBJ databases">
        <title>Discovery of methanogenic haloarchaea.</title>
        <authorList>
            <person name="Sorokin D.Y."/>
            <person name="Makarova K.S."/>
            <person name="Abbas B."/>
            <person name="Ferrer M."/>
            <person name="Golyshin P.N."/>
        </authorList>
    </citation>
    <scope>NUCLEOTIDE SEQUENCE [LARGE SCALE GENOMIC DNA]</scope>
    <source>
        <strain evidence="1">HMET1</strain>
    </source>
</reference>
<dbReference type="InParanoid" id="A0A1Q6DWL1"/>
<dbReference type="EMBL" id="MSDW01000001">
    <property type="protein sequence ID" value="OKY78737.1"/>
    <property type="molecule type" value="Genomic_DNA"/>
</dbReference>
<proteinExistence type="predicted"/>
<protein>
    <submittedName>
        <fullName evidence="1">Uncharacterized protein</fullName>
    </submittedName>
</protein>
<name>A0A1Q6DWL1_METT1</name>
<gene>
    <name evidence="1" type="ORF">BTN85_1236</name>
</gene>
<organism evidence="1 2">
    <name type="scientific">Methanohalarchaeum thermophilum</name>
    <dbReference type="NCBI Taxonomy" id="1903181"/>
    <lineage>
        <taxon>Archaea</taxon>
        <taxon>Methanobacteriati</taxon>
        <taxon>Methanobacteriota</taxon>
        <taxon>Methanonatronarchaeia</taxon>
        <taxon>Methanonatronarchaeales</taxon>
        <taxon>Methanonatronarchaeaceae</taxon>
        <taxon>Candidatus Methanohalarchaeum</taxon>
    </lineage>
</organism>
<evidence type="ECO:0000313" key="2">
    <source>
        <dbReference type="Proteomes" id="UP000185744"/>
    </source>
</evidence>
<accession>A0A1Q6DWL1</accession>
<comment type="caution">
    <text evidence="1">The sequence shown here is derived from an EMBL/GenBank/DDBJ whole genome shotgun (WGS) entry which is preliminary data.</text>
</comment>
<dbReference type="Proteomes" id="UP000185744">
    <property type="component" value="Unassembled WGS sequence"/>
</dbReference>